<proteinExistence type="predicted"/>
<reference evidence="2" key="1">
    <citation type="submission" date="2023-08" db="EMBL/GenBank/DDBJ databases">
        <title>A de novo genome assembly of Solanum verrucosum Schlechtendal, a Mexican diploid species geographically isolated from the other diploid A-genome species in potato relatives.</title>
        <authorList>
            <person name="Hosaka K."/>
        </authorList>
    </citation>
    <scope>NUCLEOTIDE SEQUENCE</scope>
    <source>
        <tissue evidence="2">Young leaves</tissue>
    </source>
</reference>
<dbReference type="InterPro" id="IPR001810">
    <property type="entry name" value="F-box_dom"/>
</dbReference>
<dbReference type="PANTHER" id="PTHR14939">
    <property type="entry name" value="F-BOX ONLY PROTEIN 22"/>
    <property type="match status" value="1"/>
</dbReference>
<dbReference type="GO" id="GO:0032436">
    <property type="term" value="P:positive regulation of proteasomal ubiquitin-dependent protein catabolic process"/>
    <property type="evidence" value="ECO:0007669"/>
    <property type="project" value="TreeGrafter"/>
</dbReference>
<dbReference type="GO" id="GO:0000209">
    <property type="term" value="P:protein polyubiquitination"/>
    <property type="evidence" value="ECO:0007669"/>
    <property type="project" value="TreeGrafter"/>
</dbReference>
<dbReference type="Proteomes" id="UP001234989">
    <property type="component" value="Chromosome 10"/>
</dbReference>
<dbReference type="EMBL" id="CP133621">
    <property type="protein sequence ID" value="WMV52690.1"/>
    <property type="molecule type" value="Genomic_DNA"/>
</dbReference>
<organism evidence="2 3">
    <name type="scientific">Solanum verrucosum</name>
    <dbReference type="NCBI Taxonomy" id="315347"/>
    <lineage>
        <taxon>Eukaryota</taxon>
        <taxon>Viridiplantae</taxon>
        <taxon>Streptophyta</taxon>
        <taxon>Embryophyta</taxon>
        <taxon>Tracheophyta</taxon>
        <taxon>Spermatophyta</taxon>
        <taxon>Magnoliopsida</taxon>
        <taxon>eudicotyledons</taxon>
        <taxon>Gunneridae</taxon>
        <taxon>Pentapetalae</taxon>
        <taxon>asterids</taxon>
        <taxon>lamiids</taxon>
        <taxon>Solanales</taxon>
        <taxon>Solanaceae</taxon>
        <taxon>Solanoideae</taxon>
        <taxon>Solaneae</taxon>
        <taxon>Solanum</taxon>
    </lineage>
</organism>
<dbReference type="PANTHER" id="PTHR14939:SF9">
    <property type="entry name" value="FIST C-DOMAIN DOMAIN-CONTAINING PROTEIN"/>
    <property type="match status" value="1"/>
</dbReference>
<name>A0AAF0UTW3_SOLVR</name>
<protein>
    <recommendedName>
        <fullName evidence="1">F-box domain-containing protein</fullName>
    </recommendedName>
</protein>
<gene>
    <name evidence="2" type="ORF">MTR67_046075</name>
</gene>
<accession>A0AAF0UTW3</accession>
<dbReference type="AlphaFoldDB" id="A0AAF0UTW3"/>
<evidence type="ECO:0000313" key="2">
    <source>
        <dbReference type="EMBL" id="WMV52690.1"/>
    </source>
</evidence>
<dbReference type="SUPFAM" id="SSF81383">
    <property type="entry name" value="F-box domain"/>
    <property type="match status" value="1"/>
</dbReference>
<feature type="domain" description="F-box" evidence="1">
    <location>
        <begin position="19"/>
        <end position="54"/>
    </location>
</feature>
<evidence type="ECO:0000259" key="1">
    <source>
        <dbReference type="Pfam" id="PF00646"/>
    </source>
</evidence>
<dbReference type="InterPro" id="IPR036047">
    <property type="entry name" value="F-box-like_dom_sf"/>
</dbReference>
<keyword evidence="3" id="KW-1185">Reference proteome</keyword>
<dbReference type="Pfam" id="PF00646">
    <property type="entry name" value="F-box"/>
    <property type="match status" value="1"/>
</dbReference>
<sequence length="502" mass="54942">MAELRQRAAVEMEATIDSIGDDLLHNILSRLPALACANAACVNRSWNLIITSLLSLPNLSSSLSINPSLQDAVHEAVDKVLSKPVRPQFAIASIGPTFSLQQAHQLITGKLGSRIPIITLISQGIFGCNAVNDEFEEVQWQFIENDEAHPDHGNENHGVLLTVGFFPGLKVSLIPLLSKTQGMLVLCFWFRITGGYSVIFYYAFCPETVIVGEGGSQFLYQGEATVNHCNDAEYSSAAVALSFLRDTGNPPGVGETQFHVVLAPGIAQIGPTYKAVAVKERPGDFSTWLTAKREAQVESLDGLTMLDQIYDEFGGDLYCSALYIGVSKRRKCSIGKERASWIYLQEFHEVLRGDEEYLYVNGVGIRSGDSFQFYLANANATRDSCNNASNNLTCLKRDLDHQNAGRSTSNNVNSKKSVFGCIMFSCCGRGEFFLQPILDCSPFMENFPEITFSGTFSAAEVARGDLSPYGPVSEEHSSLRCCLHVYSTVYLIMSYTAASPST</sequence>
<evidence type="ECO:0000313" key="3">
    <source>
        <dbReference type="Proteomes" id="UP001234989"/>
    </source>
</evidence>